<proteinExistence type="predicted"/>
<dbReference type="InterPro" id="IPR019660">
    <property type="entry name" value="Put_sensory_transdc_reg_YbjN"/>
</dbReference>
<gene>
    <name evidence="1" type="ORF">EV137_5448</name>
</gene>
<evidence type="ECO:0000313" key="2">
    <source>
        <dbReference type="Proteomes" id="UP000295060"/>
    </source>
</evidence>
<reference evidence="1 2" key="1">
    <citation type="submission" date="2019-03" db="EMBL/GenBank/DDBJ databases">
        <title>Genomic Encyclopedia of Type Strains, Phase III (KMG-III): the genomes of soil and plant-associated and newly described type strains.</title>
        <authorList>
            <person name="Whitman W."/>
        </authorList>
    </citation>
    <scope>NUCLEOTIDE SEQUENCE [LARGE SCALE GENOMIC DNA]</scope>
    <source>
        <strain evidence="1 2">VKMAc-2574</strain>
    </source>
</reference>
<accession>A0ABY2F9Y3</accession>
<sequence length="138" mass="16005">MALEAPEIGYDLVKQLLEQMELKYVEDQGDVVVPWESLRMYFVFRGEGDQRVFSVRSFYERRYSVEQKPRLLEILDDWNRGTLWPKAYSETSDDGTVHVVAESHYLVGVAISPEAFAHSMVSWVRAGVDFNNWLADQP</sequence>
<organism evidence="1 2">
    <name type="scientific">Kribbella pratensis</name>
    <dbReference type="NCBI Taxonomy" id="2512112"/>
    <lineage>
        <taxon>Bacteria</taxon>
        <taxon>Bacillati</taxon>
        <taxon>Actinomycetota</taxon>
        <taxon>Actinomycetes</taxon>
        <taxon>Propionibacteriales</taxon>
        <taxon>Kribbellaceae</taxon>
        <taxon>Kribbella</taxon>
    </lineage>
</organism>
<dbReference type="EMBL" id="SODU01000003">
    <property type="protein sequence ID" value="TDW87374.1"/>
    <property type="molecule type" value="Genomic_DNA"/>
</dbReference>
<dbReference type="Proteomes" id="UP000295060">
    <property type="component" value="Unassembled WGS sequence"/>
</dbReference>
<dbReference type="RefSeq" id="WP_202871163.1">
    <property type="nucleotide sequence ID" value="NZ_SODU01000003.1"/>
</dbReference>
<protein>
    <submittedName>
        <fullName evidence="1">Sensory transduction regulator</fullName>
    </submittedName>
</protein>
<comment type="caution">
    <text evidence="1">The sequence shown here is derived from an EMBL/GenBank/DDBJ whole genome shotgun (WGS) entry which is preliminary data.</text>
</comment>
<name>A0ABY2F9Y3_9ACTN</name>
<keyword evidence="2" id="KW-1185">Reference proteome</keyword>
<dbReference type="Pfam" id="PF10722">
    <property type="entry name" value="YbjN"/>
    <property type="match status" value="1"/>
</dbReference>
<evidence type="ECO:0000313" key="1">
    <source>
        <dbReference type="EMBL" id="TDW87374.1"/>
    </source>
</evidence>